<comment type="cofactor">
    <cofactor evidence="4">
        <name>Mn(2+)</name>
        <dbReference type="ChEBI" id="CHEBI:29035"/>
    </cofactor>
    <text evidence="4">The Mn(2+) ion enhances activity.</text>
</comment>
<sequence>MAPTISEVTSKYRPEFAYYEDLYKYFHAHPELSNQEKETAARIIEELKKISPDFDIRPNIGGYGIAALLSNGPGKTVLLRADFDALPVEERTGLPYASKARQVSAQNGQEVPVMHACGHDMHITCLLGAAHTLISAREHWTGTLLLIFQPAEERGTGARDMVNDGLYDPNRHAVPIPDIVLGAHVVPWRSGALGTRRGLIATSADSMRITLHGRGGHASMPHRLVDPVIMAAHTVLKLQTIVSREVDPMDSCVVTVASVQAGDTENIVVDDAKISVDIRAVDQNTREHALASVRRIVKAESDSLRGVKDPTILITRDFPLTINDETITEVLENNFTAHFVDPASKDISQQDIQYTSCCAKLSGSEDFSILGTAVDRPTSFFMYGGTPHELWDEHEKAGTLSHGIPVNHSGLFAPQIQPTMKVGMEGYIVGALSWLAKTE</sequence>
<evidence type="ECO:0000313" key="6">
    <source>
        <dbReference type="EMBL" id="PIA97512.1"/>
    </source>
</evidence>
<dbReference type="GO" id="GO:0046872">
    <property type="term" value="F:metal ion binding"/>
    <property type="evidence" value="ECO:0007669"/>
    <property type="project" value="UniProtKB-KW"/>
</dbReference>
<organism evidence="6 8">
    <name type="scientific">Cercospora beticola</name>
    <name type="common">Sugarbeet leaf spot fungus</name>
    <dbReference type="NCBI Taxonomy" id="122368"/>
    <lineage>
        <taxon>Eukaryota</taxon>
        <taxon>Fungi</taxon>
        <taxon>Dikarya</taxon>
        <taxon>Ascomycota</taxon>
        <taxon>Pezizomycotina</taxon>
        <taxon>Dothideomycetes</taxon>
        <taxon>Dothideomycetidae</taxon>
        <taxon>Mycosphaerellales</taxon>
        <taxon>Mycosphaerellaceae</taxon>
        <taxon>Cercospora</taxon>
    </lineage>
</organism>
<dbReference type="EMBL" id="CP134185">
    <property type="protein sequence ID" value="WPA98005.1"/>
    <property type="molecule type" value="Genomic_DNA"/>
</dbReference>
<accession>A0A2G5HZ35</accession>
<dbReference type="PANTHER" id="PTHR11014:SF63">
    <property type="entry name" value="METALLOPEPTIDASE, PUTATIVE (AFU_ORTHOLOGUE AFUA_6G09600)-RELATED"/>
    <property type="match status" value="1"/>
</dbReference>
<evidence type="ECO:0000256" key="2">
    <source>
        <dbReference type="ARBA" id="ARBA00006247"/>
    </source>
</evidence>
<dbReference type="FunFam" id="3.30.70.360:FF:000001">
    <property type="entry name" value="N-acetyldiaminopimelate deacetylase"/>
    <property type="match status" value="1"/>
</dbReference>
<evidence type="ECO:0000313" key="7">
    <source>
        <dbReference type="EMBL" id="WPA98005.1"/>
    </source>
</evidence>
<dbReference type="Pfam" id="PF07687">
    <property type="entry name" value="M20_dimer"/>
    <property type="match status" value="1"/>
</dbReference>
<proteinExistence type="inferred from homology"/>
<dbReference type="InterPro" id="IPR002933">
    <property type="entry name" value="Peptidase_M20"/>
</dbReference>
<evidence type="ECO:0000256" key="1">
    <source>
        <dbReference type="ARBA" id="ARBA00006153"/>
    </source>
</evidence>
<protein>
    <submittedName>
        <fullName evidence="6">Putative hydrolase</fullName>
    </submittedName>
</protein>
<feature type="domain" description="Peptidase M20 dimerisation" evidence="5">
    <location>
        <begin position="205"/>
        <end position="301"/>
    </location>
</feature>
<keyword evidence="4" id="KW-0464">Manganese</keyword>
<dbReference type="PIRSF" id="PIRSF005962">
    <property type="entry name" value="Pept_M20D_amidohydro"/>
    <property type="match status" value="1"/>
</dbReference>
<dbReference type="Pfam" id="PF01546">
    <property type="entry name" value="Peptidase_M20"/>
    <property type="match status" value="1"/>
</dbReference>
<dbReference type="InterPro" id="IPR011650">
    <property type="entry name" value="Peptidase_M20_dimer"/>
</dbReference>
<dbReference type="SUPFAM" id="SSF53187">
    <property type="entry name" value="Zn-dependent exopeptidases"/>
    <property type="match status" value="1"/>
</dbReference>
<dbReference type="OrthoDB" id="6119954at2759"/>
<reference evidence="6 8" key="1">
    <citation type="submission" date="2015-10" db="EMBL/GenBank/DDBJ databases">
        <title>The cercosporin biosynthetic gene cluster was horizontally transferred to several fungal lineages and shown to be expanded in Cercospora beticola based on microsynteny with recipient genomes.</title>
        <authorList>
            <person name="De Jonge R."/>
            <person name="Ebert M.K."/>
            <person name="Suttle J.C."/>
            <person name="Jurick Ii W.M."/>
            <person name="Secor G.A."/>
            <person name="Thomma B.P."/>
            <person name="Van De Peer Y."/>
            <person name="Bolton M.D."/>
        </authorList>
    </citation>
    <scope>NUCLEOTIDE SEQUENCE [LARGE SCALE GENOMIC DNA]</scope>
    <source>
        <strain evidence="6 8">09-40</strain>
    </source>
</reference>
<dbReference type="Gene3D" id="3.40.630.10">
    <property type="entry name" value="Zn peptidases"/>
    <property type="match status" value="1"/>
</dbReference>
<evidence type="ECO:0000313" key="9">
    <source>
        <dbReference type="Proteomes" id="UP001302367"/>
    </source>
</evidence>
<feature type="binding site" evidence="4">
    <location>
        <position position="119"/>
    </location>
    <ligand>
        <name>Mn(2+)</name>
        <dbReference type="ChEBI" id="CHEBI:29035"/>
        <label>2</label>
    </ligand>
</feature>
<dbReference type="Gene3D" id="3.30.70.360">
    <property type="match status" value="1"/>
</dbReference>
<keyword evidence="9" id="KW-1185">Reference proteome</keyword>
<dbReference type="GO" id="GO:0016787">
    <property type="term" value="F:hydrolase activity"/>
    <property type="evidence" value="ECO:0007669"/>
    <property type="project" value="UniProtKB-KW"/>
</dbReference>
<dbReference type="NCBIfam" id="TIGR01891">
    <property type="entry name" value="amidohydrolases"/>
    <property type="match status" value="1"/>
</dbReference>
<evidence type="ECO:0000256" key="3">
    <source>
        <dbReference type="ARBA" id="ARBA00022801"/>
    </source>
</evidence>
<dbReference type="AlphaFoldDB" id="A0A2G5HZ35"/>
<keyword evidence="3 6" id="KW-0378">Hydrolase</keyword>
<dbReference type="InterPro" id="IPR036264">
    <property type="entry name" value="Bact_exopeptidase_dim_dom"/>
</dbReference>
<comment type="similarity">
    <text evidence="1">Belongs to the peptidase M20 family.</text>
</comment>
<gene>
    <name evidence="6" type="ORF">CB0940_05457</name>
    <name evidence="7" type="ORF">RHO25_002616</name>
</gene>
<evidence type="ECO:0000256" key="4">
    <source>
        <dbReference type="PIRSR" id="PIRSR005962-1"/>
    </source>
</evidence>
<keyword evidence="4" id="KW-0479">Metal-binding</keyword>
<dbReference type="SUPFAM" id="SSF55031">
    <property type="entry name" value="Bacterial exopeptidase dimerisation domain"/>
    <property type="match status" value="1"/>
</dbReference>
<evidence type="ECO:0000313" key="8">
    <source>
        <dbReference type="Proteomes" id="UP000230605"/>
    </source>
</evidence>
<evidence type="ECO:0000259" key="5">
    <source>
        <dbReference type="Pfam" id="PF07687"/>
    </source>
</evidence>
<feature type="binding site" evidence="4">
    <location>
        <position position="153"/>
    </location>
    <ligand>
        <name>Mn(2+)</name>
        <dbReference type="ChEBI" id="CHEBI:29035"/>
        <label>2</label>
    </ligand>
</feature>
<dbReference type="Proteomes" id="UP001302367">
    <property type="component" value="Chromosome 2"/>
</dbReference>
<comment type="similarity">
    <text evidence="2">Belongs to the peptidase M20A family.</text>
</comment>
<dbReference type="Proteomes" id="UP000230605">
    <property type="component" value="Chromosome 2"/>
</dbReference>
<name>A0A2G5HZ35_CERBT</name>
<feature type="binding site" evidence="4">
    <location>
        <position position="184"/>
    </location>
    <ligand>
        <name>Mn(2+)</name>
        <dbReference type="ChEBI" id="CHEBI:29035"/>
        <label>2</label>
    </ligand>
</feature>
<dbReference type="InterPro" id="IPR017439">
    <property type="entry name" value="Amidohydrolase"/>
</dbReference>
<feature type="binding site" evidence="4">
    <location>
        <position position="117"/>
    </location>
    <ligand>
        <name>Mn(2+)</name>
        <dbReference type="ChEBI" id="CHEBI:29035"/>
        <label>2</label>
    </ligand>
</feature>
<dbReference type="PANTHER" id="PTHR11014">
    <property type="entry name" value="PEPTIDASE M20 FAMILY MEMBER"/>
    <property type="match status" value="1"/>
</dbReference>
<dbReference type="EMBL" id="LKMD01000102">
    <property type="protein sequence ID" value="PIA97512.1"/>
    <property type="molecule type" value="Genomic_DNA"/>
</dbReference>
<reference evidence="7 9" key="2">
    <citation type="submission" date="2023-09" db="EMBL/GenBank/DDBJ databases">
        <title>Complete-Gapless Cercospora beticola genome.</title>
        <authorList>
            <person name="Wyatt N.A."/>
            <person name="Spanner R.E."/>
            <person name="Bolton M.D."/>
        </authorList>
    </citation>
    <scope>NUCLEOTIDE SEQUENCE [LARGE SCALE GENOMIC DNA]</scope>
    <source>
        <strain evidence="7">Cb09-40</strain>
    </source>
</reference>